<evidence type="ECO:0000313" key="3">
    <source>
        <dbReference type="Proteomes" id="UP001500711"/>
    </source>
</evidence>
<evidence type="ECO:0008006" key="4">
    <source>
        <dbReference type="Google" id="ProtNLM"/>
    </source>
</evidence>
<keyword evidence="3" id="KW-1185">Reference proteome</keyword>
<dbReference type="InterPro" id="IPR010982">
    <property type="entry name" value="Lambda_DNA-bd_dom_sf"/>
</dbReference>
<dbReference type="Gene3D" id="1.10.260.40">
    <property type="entry name" value="lambda repressor-like DNA-binding domains"/>
    <property type="match status" value="1"/>
</dbReference>
<evidence type="ECO:0000313" key="2">
    <source>
        <dbReference type="EMBL" id="GAA3638200.1"/>
    </source>
</evidence>
<gene>
    <name evidence="2" type="ORF">GCM10022267_25870</name>
</gene>
<name>A0ABP7AQQ5_9PSEU</name>
<sequence>MPKDWQAVADAINTRMEELKISQRGLADAARVGVATVRRLQKGEPAERGAALLAAVSAALHWPPGHLESVAAGQPVPVDPTAALRDEVAQLRDEVAELRRLVEEVRSGVPAGG</sequence>
<dbReference type="Proteomes" id="UP001500711">
    <property type="component" value="Unassembled WGS sequence"/>
</dbReference>
<evidence type="ECO:0000256" key="1">
    <source>
        <dbReference type="SAM" id="Coils"/>
    </source>
</evidence>
<accession>A0ABP7AQQ5</accession>
<dbReference type="RefSeq" id="WP_346129921.1">
    <property type="nucleotide sequence ID" value="NZ_BAABBE010000006.1"/>
</dbReference>
<proteinExistence type="predicted"/>
<protein>
    <recommendedName>
        <fullName evidence="4">XRE family transcriptional regulator</fullName>
    </recommendedName>
</protein>
<comment type="caution">
    <text evidence="2">The sequence shown here is derived from an EMBL/GenBank/DDBJ whole genome shotgun (WGS) entry which is preliminary data.</text>
</comment>
<dbReference type="SUPFAM" id="SSF47413">
    <property type="entry name" value="lambda repressor-like DNA-binding domains"/>
    <property type="match status" value="1"/>
</dbReference>
<reference evidence="3" key="1">
    <citation type="journal article" date="2019" name="Int. J. Syst. Evol. Microbiol.">
        <title>The Global Catalogue of Microorganisms (GCM) 10K type strain sequencing project: providing services to taxonomists for standard genome sequencing and annotation.</title>
        <authorList>
            <consortium name="The Broad Institute Genomics Platform"/>
            <consortium name="The Broad Institute Genome Sequencing Center for Infectious Disease"/>
            <person name="Wu L."/>
            <person name="Ma J."/>
        </authorList>
    </citation>
    <scope>NUCLEOTIDE SEQUENCE [LARGE SCALE GENOMIC DNA]</scope>
    <source>
        <strain evidence="3">JCM 17494</strain>
    </source>
</reference>
<organism evidence="2 3">
    <name type="scientific">Lentzea roselyniae</name>
    <dbReference type="NCBI Taxonomy" id="531940"/>
    <lineage>
        <taxon>Bacteria</taxon>
        <taxon>Bacillati</taxon>
        <taxon>Actinomycetota</taxon>
        <taxon>Actinomycetes</taxon>
        <taxon>Pseudonocardiales</taxon>
        <taxon>Pseudonocardiaceae</taxon>
        <taxon>Lentzea</taxon>
    </lineage>
</organism>
<keyword evidence="1" id="KW-0175">Coiled coil</keyword>
<feature type="coiled-coil region" evidence="1">
    <location>
        <begin position="81"/>
        <end position="108"/>
    </location>
</feature>
<dbReference type="EMBL" id="BAABBE010000006">
    <property type="protein sequence ID" value="GAA3638200.1"/>
    <property type="molecule type" value="Genomic_DNA"/>
</dbReference>